<dbReference type="STRING" id="1129794.C427_0640"/>
<evidence type="ECO:0000313" key="3">
    <source>
        <dbReference type="Proteomes" id="UP000011864"/>
    </source>
</evidence>
<dbReference type="Proteomes" id="UP000011864">
    <property type="component" value="Chromosome"/>
</dbReference>
<dbReference type="KEGG" id="gps:C427_0640"/>
<name>M4RGS5_9ALTE</name>
<evidence type="ECO:0000256" key="1">
    <source>
        <dbReference type="SAM" id="SignalP"/>
    </source>
</evidence>
<dbReference type="eggNOG" id="COG3637">
    <property type="taxonomic scope" value="Bacteria"/>
</dbReference>
<dbReference type="AlphaFoldDB" id="M4RGS5"/>
<keyword evidence="3" id="KW-1185">Reference proteome</keyword>
<dbReference type="RefSeq" id="WP_015430365.1">
    <property type="nucleotide sequence ID" value="NC_020514.1"/>
</dbReference>
<accession>M4RGS5</accession>
<protein>
    <recommendedName>
        <fullName evidence="4">SH3b domain-containing protein</fullName>
    </recommendedName>
</protein>
<feature type="chain" id="PRO_5004057262" description="SH3b domain-containing protein" evidence="1">
    <location>
        <begin position="27"/>
        <end position="317"/>
    </location>
</feature>
<reference evidence="2 3" key="1">
    <citation type="journal article" date="2013" name="Genome Announc.">
        <title>Complete Genome Sequence of Glaciecola psychrophila Strain 170T.</title>
        <authorList>
            <person name="Yin J."/>
            <person name="Chen J."/>
            <person name="Liu G."/>
            <person name="Yu Y."/>
            <person name="Song L."/>
            <person name="Wang X."/>
            <person name="Qu X."/>
        </authorList>
    </citation>
    <scope>NUCLEOTIDE SEQUENCE [LARGE SCALE GENOMIC DNA]</scope>
    <source>
        <strain evidence="2 3">170</strain>
    </source>
</reference>
<dbReference type="PATRIC" id="fig|1129794.4.peg.635"/>
<dbReference type="InterPro" id="IPR011250">
    <property type="entry name" value="OMP/PagP_B-barrel"/>
</dbReference>
<organism evidence="2 3">
    <name type="scientific">Paraglaciecola psychrophila 170</name>
    <dbReference type="NCBI Taxonomy" id="1129794"/>
    <lineage>
        <taxon>Bacteria</taxon>
        <taxon>Pseudomonadati</taxon>
        <taxon>Pseudomonadota</taxon>
        <taxon>Gammaproteobacteria</taxon>
        <taxon>Alteromonadales</taxon>
        <taxon>Alteromonadaceae</taxon>
        <taxon>Paraglaciecola</taxon>
    </lineage>
</organism>
<dbReference type="SUPFAM" id="SSF56925">
    <property type="entry name" value="OMPA-like"/>
    <property type="match status" value="1"/>
</dbReference>
<feature type="signal peptide" evidence="1">
    <location>
        <begin position="1"/>
        <end position="26"/>
    </location>
</feature>
<keyword evidence="1" id="KW-0732">Signal</keyword>
<proteinExistence type="predicted"/>
<dbReference type="HOGENOM" id="CLU_078750_0_0_6"/>
<sequence length="317" mass="35291">MHSLSLLKLGLGIWLTLGLMVSQAFAAENVQVQVKQPYIELHSGPAGGFPVIHVVEKNQWITVLKRRTNWFKVETIKGVRGSEKGLVEGSSEASSERRGKGNVQGWVKQDALHLTQSSSGQPVKLSDGSFESFAQRNVEFGALGGSFEGVPSMTVFADWVATENLAAGISVTQALGDLSENQFFLIRVQHTTFPEWRVSPYITLGAGKIRTQPRANLVQSGDETRTSDLLAAGIGLRYYMAQNFMLKLEYQHLQALTDRDMNEDLEQWKLGFAVFSSRTMHRTRHSDEFFCARATRSATRCRGAKHATRNTTKCHRT</sequence>
<evidence type="ECO:0000313" key="2">
    <source>
        <dbReference type="EMBL" id="AGH42750.1"/>
    </source>
</evidence>
<evidence type="ECO:0008006" key="4">
    <source>
        <dbReference type="Google" id="ProtNLM"/>
    </source>
</evidence>
<dbReference type="Gene3D" id="2.40.160.20">
    <property type="match status" value="1"/>
</dbReference>
<gene>
    <name evidence="2" type="ORF">C427_0640</name>
</gene>
<dbReference type="EMBL" id="CP003837">
    <property type="protein sequence ID" value="AGH42750.1"/>
    <property type="molecule type" value="Genomic_DNA"/>
</dbReference>